<evidence type="ECO:0000313" key="2">
    <source>
        <dbReference type="EMBL" id="ETO71455.1"/>
    </source>
</evidence>
<gene>
    <name evidence="2" type="ORF">F444_12221</name>
</gene>
<dbReference type="Proteomes" id="UP000028582">
    <property type="component" value="Unassembled WGS sequence"/>
</dbReference>
<dbReference type="EMBL" id="ANJA01002197">
    <property type="protein sequence ID" value="ETO71455.1"/>
    <property type="molecule type" value="Genomic_DNA"/>
</dbReference>
<reference evidence="2 3" key="1">
    <citation type="submission" date="2013-11" db="EMBL/GenBank/DDBJ databases">
        <title>The Genome Sequence of Phytophthora parasitica P1976.</title>
        <authorList>
            <consortium name="The Broad Institute Genomics Platform"/>
            <person name="Russ C."/>
            <person name="Tyler B."/>
            <person name="Panabieres F."/>
            <person name="Shan W."/>
            <person name="Tripathy S."/>
            <person name="Grunwald N."/>
            <person name="Machado M."/>
            <person name="Johnson C.S."/>
            <person name="Walker B."/>
            <person name="Young S."/>
            <person name="Zeng Q."/>
            <person name="Gargeya S."/>
            <person name="Fitzgerald M."/>
            <person name="Haas B."/>
            <person name="Abouelleil A."/>
            <person name="Allen A.W."/>
            <person name="Alvarado L."/>
            <person name="Arachchi H.M."/>
            <person name="Berlin A.M."/>
            <person name="Chapman S.B."/>
            <person name="Gainer-Dewar J."/>
            <person name="Goldberg J."/>
            <person name="Griggs A."/>
            <person name="Gujja S."/>
            <person name="Hansen M."/>
            <person name="Howarth C."/>
            <person name="Imamovic A."/>
            <person name="Ireland A."/>
            <person name="Larimer J."/>
            <person name="McCowan C."/>
            <person name="Murphy C."/>
            <person name="Pearson M."/>
            <person name="Poon T.W."/>
            <person name="Priest M."/>
            <person name="Roberts A."/>
            <person name="Saif S."/>
            <person name="Shea T."/>
            <person name="Sisk P."/>
            <person name="Sykes S."/>
            <person name="Wortman J."/>
            <person name="Nusbaum C."/>
            <person name="Birren B."/>
        </authorList>
    </citation>
    <scope>NUCLEOTIDE SEQUENCE [LARGE SCALE GENOMIC DNA]</scope>
    <source>
        <strain evidence="2 3">P1976</strain>
    </source>
</reference>
<accession>A0A080ZXU4</accession>
<protein>
    <submittedName>
        <fullName evidence="2">Uncharacterized protein</fullName>
    </submittedName>
</protein>
<feature type="region of interest" description="Disordered" evidence="1">
    <location>
        <begin position="1"/>
        <end position="39"/>
    </location>
</feature>
<organism evidence="2 3">
    <name type="scientific">Phytophthora nicotianae P1976</name>
    <dbReference type="NCBI Taxonomy" id="1317066"/>
    <lineage>
        <taxon>Eukaryota</taxon>
        <taxon>Sar</taxon>
        <taxon>Stramenopiles</taxon>
        <taxon>Oomycota</taxon>
        <taxon>Peronosporomycetes</taxon>
        <taxon>Peronosporales</taxon>
        <taxon>Peronosporaceae</taxon>
        <taxon>Phytophthora</taxon>
    </lineage>
</organism>
<evidence type="ECO:0000256" key="1">
    <source>
        <dbReference type="SAM" id="MobiDB-lite"/>
    </source>
</evidence>
<proteinExistence type="predicted"/>
<name>A0A080ZXU4_PHYNI</name>
<evidence type="ECO:0000313" key="3">
    <source>
        <dbReference type="Proteomes" id="UP000028582"/>
    </source>
</evidence>
<dbReference type="AlphaFoldDB" id="A0A080ZXU4"/>
<sequence length="39" mass="4435">MKKKSVHPFDQAERKRRTRPARIVAQSVAKWDPASTLGS</sequence>
<comment type="caution">
    <text evidence="2">The sequence shown here is derived from an EMBL/GenBank/DDBJ whole genome shotgun (WGS) entry which is preliminary data.</text>
</comment>